<organism evidence="1 2">
    <name type="scientific">Gemmobacter fulvus</name>
    <dbReference type="NCBI Taxonomy" id="2840474"/>
    <lineage>
        <taxon>Bacteria</taxon>
        <taxon>Pseudomonadati</taxon>
        <taxon>Pseudomonadota</taxon>
        <taxon>Alphaproteobacteria</taxon>
        <taxon>Rhodobacterales</taxon>
        <taxon>Paracoccaceae</taxon>
        <taxon>Gemmobacter</taxon>
    </lineage>
</organism>
<dbReference type="KEGG" id="gfu:KM031_18465"/>
<dbReference type="SUPFAM" id="SSF53901">
    <property type="entry name" value="Thiolase-like"/>
    <property type="match status" value="1"/>
</dbReference>
<keyword evidence="2" id="KW-1185">Reference proteome</keyword>
<accession>A0A975P9H0</accession>
<dbReference type="InterPro" id="IPR016039">
    <property type="entry name" value="Thiolase-like"/>
</dbReference>
<evidence type="ECO:0000313" key="2">
    <source>
        <dbReference type="Proteomes" id="UP000679352"/>
    </source>
</evidence>
<keyword evidence="1" id="KW-0614">Plasmid</keyword>
<dbReference type="RefSeq" id="WP_215505047.1">
    <property type="nucleotide sequence ID" value="NZ_CP076362.1"/>
</dbReference>
<dbReference type="Gene3D" id="3.40.47.10">
    <property type="match status" value="1"/>
</dbReference>
<proteinExistence type="predicted"/>
<evidence type="ECO:0000313" key="1">
    <source>
        <dbReference type="EMBL" id="QWK92274.1"/>
    </source>
</evidence>
<dbReference type="AlphaFoldDB" id="A0A975P9H0"/>
<dbReference type="Proteomes" id="UP000679352">
    <property type="component" value="Plasmid p1"/>
</dbReference>
<protein>
    <submittedName>
        <fullName evidence="1">Uncharacterized protein</fullName>
    </submittedName>
</protein>
<gene>
    <name evidence="1" type="ORF">KM031_18465</name>
</gene>
<sequence>MTLRLDPRSIVFDEFGGLEPAEPQWLAEKAYWEDYNHRFFRSNGLDYRPEDSNVDRWLTACDRAPYAFMARALLPRLSARMGDLSDIDMVLFAHWLPDLHLGTSVTNFALHHLGLTEGFGFALSDRGRSAPLFALNCLDRFLTGGRRRAILMVMDQKHLLYRSALVDRLDPVNSAAVMVLDRTPGAGLAVSGYHRIPQQPAASLPATLRGLLADWGCAAAQTTLIADPALLALADHRGRGLAQDPRHLCAAPFAALARCPDLTGPVVLLCQEGAELTALCLKPQPAAVTDTGQIAERVPA</sequence>
<dbReference type="GO" id="GO:0016746">
    <property type="term" value="F:acyltransferase activity"/>
    <property type="evidence" value="ECO:0007669"/>
    <property type="project" value="InterPro"/>
</dbReference>
<reference evidence="1" key="1">
    <citation type="submission" date="2021-06" db="EMBL/GenBank/DDBJ databases">
        <authorList>
            <person name="Lee C.-S."/>
            <person name="Jin L."/>
        </authorList>
    </citation>
    <scope>NUCLEOTIDE SEQUENCE</scope>
    <source>
        <strain evidence="1">Con5</strain>
        <plasmid evidence="1">p1</plasmid>
    </source>
</reference>
<dbReference type="EMBL" id="CP076362">
    <property type="protein sequence ID" value="QWK92274.1"/>
    <property type="molecule type" value="Genomic_DNA"/>
</dbReference>
<name>A0A975P9H0_9RHOB</name>
<geneLocation type="plasmid" evidence="1 2">
    <name>p1</name>
</geneLocation>